<dbReference type="CDD" id="cd03230">
    <property type="entry name" value="ABC_DR_subfamily_A"/>
    <property type="match status" value="1"/>
</dbReference>
<evidence type="ECO:0000313" key="5">
    <source>
        <dbReference type="EMBL" id="MBC2605514.1"/>
    </source>
</evidence>
<dbReference type="InterPro" id="IPR003593">
    <property type="entry name" value="AAA+_ATPase"/>
</dbReference>
<dbReference type="AlphaFoldDB" id="A0A7X1B501"/>
<evidence type="ECO:0000256" key="3">
    <source>
        <dbReference type="ARBA" id="ARBA00022840"/>
    </source>
</evidence>
<dbReference type="PANTHER" id="PTHR42939">
    <property type="entry name" value="ABC TRANSPORTER ATP-BINDING PROTEIN ALBC-RELATED"/>
    <property type="match status" value="1"/>
</dbReference>
<dbReference type="GO" id="GO:0005524">
    <property type="term" value="F:ATP binding"/>
    <property type="evidence" value="ECO:0007669"/>
    <property type="project" value="UniProtKB-KW"/>
</dbReference>
<dbReference type="EMBL" id="JACHVC010000006">
    <property type="protein sequence ID" value="MBC2605514.1"/>
    <property type="molecule type" value="Genomic_DNA"/>
</dbReference>
<keyword evidence="2" id="KW-0547">Nucleotide-binding</keyword>
<proteinExistence type="predicted"/>
<dbReference type="InterPro" id="IPR051782">
    <property type="entry name" value="ABC_Transporter_VariousFunc"/>
</dbReference>
<dbReference type="RefSeq" id="WP_185659389.1">
    <property type="nucleotide sequence ID" value="NZ_CAWPOO010000006.1"/>
</dbReference>
<dbReference type="Proteomes" id="UP000526501">
    <property type="component" value="Unassembled WGS sequence"/>
</dbReference>
<dbReference type="Pfam" id="PF00005">
    <property type="entry name" value="ABC_tran"/>
    <property type="match status" value="1"/>
</dbReference>
<dbReference type="InterPro" id="IPR017871">
    <property type="entry name" value="ABC_transporter-like_CS"/>
</dbReference>
<dbReference type="SUPFAM" id="SSF52540">
    <property type="entry name" value="P-loop containing nucleoside triphosphate hydrolases"/>
    <property type="match status" value="1"/>
</dbReference>
<reference evidence="5 6" key="1">
    <citation type="submission" date="2020-07" db="EMBL/GenBank/DDBJ databases">
        <authorList>
            <person name="Feng X."/>
        </authorList>
    </citation>
    <scope>NUCLEOTIDE SEQUENCE [LARGE SCALE GENOMIC DNA]</scope>
    <source>
        <strain evidence="5 6">JCM23202</strain>
    </source>
</reference>
<keyword evidence="3 5" id="KW-0067">ATP-binding</keyword>
<comment type="caution">
    <text evidence="5">The sequence shown here is derived from an EMBL/GenBank/DDBJ whole genome shotgun (WGS) entry which is preliminary data.</text>
</comment>
<sequence length="287" mass="31066">MEPSKSVIALESVTKDFSLAGKGRVLRALDKVSLSIPANSVFGLLGPNGSGKSTTIRLILGLCKPSSGCVKVLGSDPLDANARRKMAYLPDSPHYHRFLTARELMRFFGKLIGLNSKLREISSRDLLVRFGLEEAMDRRIGTFSKGMLQRLGFAQALLGDPEVIVLDEPTAGVDPVGTSLVGEFVGQLKKDGKTVVLSSHSLAQLEGICDRIGILNKGRLLASGLVSDLLKDDKAQNLRVEGLDTESIQGLRDYVESKGGNLEFCNGSLEDLFRNLVAKDEKERLAP</sequence>
<evidence type="ECO:0000313" key="6">
    <source>
        <dbReference type="Proteomes" id="UP000526501"/>
    </source>
</evidence>
<dbReference type="Gene3D" id="3.40.50.300">
    <property type="entry name" value="P-loop containing nucleotide triphosphate hydrolases"/>
    <property type="match status" value="1"/>
</dbReference>
<evidence type="ECO:0000259" key="4">
    <source>
        <dbReference type="PROSITE" id="PS50893"/>
    </source>
</evidence>
<name>A0A7X1B501_9BACT</name>
<keyword evidence="1" id="KW-0813">Transport</keyword>
<dbReference type="PROSITE" id="PS50893">
    <property type="entry name" value="ABC_TRANSPORTER_2"/>
    <property type="match status" value="1"/>
</dbReference>
<dbReference type="PANTHER" id="PTHR42939:SF1">
    <property type="entry name" value="ABC TRANSPORTER ATP-BINDING PROTEIN ALBC-RELATED"/>
    <property type="match status" value="1"/>
</dbReference>
<dbReference type="GO" id="GO:0016887">
    <property type="term" value="F:ATP hydrolysis activity"/>
    <property type="evidence" value="ECO:0007669"/>
    <property type="project" value="InterPro"/>
</dbReference>
<dbReference type="PROSITE" id="PS00211">
    <property type="entry name" value="ABC_TRANSPORTER_1"/>
    <property type="match status" value="1"/>
</dbReference>
<gene>
    <name evidence="5" type="ORF">H5P27_05610</name>
</gene>
<dbReference type="SMART" id="SM00382">
    <property type="entry name" value="AAA"/>
    <property type="match status" value="1"/>
</dbReference>
<dbReference type="InterPro" id="IPR003439">
    <property type="entry name" value="ABC_transporter-like_ATP-bd"/>
</dbReference>
<accession>A0A7X1B501</accession>
<evidence type="ECO:0000256" key="1">
    <source>
        <dbReference type="ARBA" id="ARBA00022448"/>
    </source>
</evidence>
<dbReference type="InterPro" id="IPR027417">
    <property type="entry name" value="P-loop_NTPase"/>
</dbReference>
<protein>
    <submittedName>
        <fullName evidence="5">ABC transporter ATP-binding protein</fullName>
    </submittedName>
</protein>
<organism evidence="5 6">
    <name type="scientific">Pelagicoccus albus</name>
    <dbReference type="NCBI Taxonomy" id="415222"/>
    <lineage>
        <taxon>Bacteria</taxon>
        <taxon>Pseudomonadati</taxon>
        <taxon>Verrucomicrobiota</taxon>
        <taxon>Opitutia</taxon>
        <taxon>Puniceicoccales</taxon>
        <taxon>Pelagicoccaceae</taxon>
        <taxon>Pelagicoccus</taxon>
    </lineage>
</organism>
<evidence type="ECO:0000256" key="2">
    <source>
        <dbReference type="ARBA" id="ARBA00022741"/>
    </source>
</evidence>
<keyword evidence="6" id="KW-1185">Reference proteome</keyword>
<feature type="domain" description="ABC transporter" evidence="4">
    <location>
        <begin position="8"/>
        <end position="242"/>
    </location>
</feature>